<name>A0A1M5TCL0_9ACTN</name>
<dbReference type="SUPFAM" id="SSF51905">
    <property type="entry name" value="FAD/NAD(P)-binding domain"/>
    <property type="match status" value="1"/>
</dbReference>
<sequence>MTAAAWDDAEPVARWRGLPPLPGDRTADVCVVGLGASGLAAVEAALAQGLSVVGLDAGRVAGGAAGRNGGFLLGGAAPFLHDAIARWGDVAVTLYRETLAELDRLTAALPAGTVRRIGSIRLAGWPGAPDEREVDDCRAHAAALREHGIAVEDYDGPLGTGIVLPDDAAVNPAVRALATAQRLVPAAALHEHTAVTAVGPGAVRTTRGTVHAGAVVVAVDGRLPALLPELGERVRTVRLQMLATAAAPPGAVPCPVYGRWGYDYAQQDAAGRVLIGGGRDRFVDEEWTDSVAVTDGVQAHLETAAARLLGAPPAVTHRWAASVGYTGDGRPLCVRVADGPGGAVVAVGGYSGTGNLVGPVAARAALAYALSGTAPPAYLAS</sequence>
<feature type="domain" description="FAD dependent oxidoreductase" evidence="1">
    <location>
        <begin position="28"/>
        <end position="364"/>
    </location>
</feature>
<dbReference type="PANTHER" id="PTHR13847">
    <property type="entry name" value="SARCOSINE DEHYDROGENASE-RELATED"/>
    <property type="match status" value="1"/>
</dbReference>
<dbReference type="EMBL" id="FQVU01000006">
    <property type="protein sequence ID" value="SHH48426.1"/>
    <property type="molecule type" value="Genomic_DNA"/>
</dbReference>
<accession>A0A1M5TCL0</accession>
<reference evidence="2 3" key="1">
    <citation type="submission" date="2016-11" db="EMBL/GenBank/DDBJ databases">
        <authorList>
            <person name="Jaros S."/>
            <person name="Januszkiewicz K."/>
            <person name="Wedrychowicz H."/>
        </authorList>
    </citation>
    <scope>NUCLEOTIDE SEQUENCE [LARGE SCALE GENOMIC DNA]</scope>
    <source>
        <strain evidence="2 3">DSM 45627</strain>
    </source>
</reference>
<dbReference type="Gene3D" id="3.50.50.60">
    <property type="entry name" value="FAD/NAD(P)-binding domain"/>
    <property type="match status" value="1"/>
</dbReference>
<evidence type="ECO:0000259" key="1">
    <source>
        <dbReference type="Pfam" id="PF01266"/>
    </source>
</evidence>
<dbReference type="RefSeq" id="WP_200800328.1">
    <property type="nucleotide sequence ID" value="NZ_FQVU01000006.1"/>
</dbReference>
<organism evidence="2 3">
    <name type="scientific">Jatrophihabitans endophyticus</name>
    <dbReference type="NCBI Taxonomy" id="1206085"/>
    <lineage>
        <taxon>Bacteria</taxon>
        <taxon>Bacillati</taxon>
        <taxon>Actinomycetota</taxon>
        <taxon>Actinomycetes</taxon>
        <taxon>Jatrophihabitantales</taxon>
        <taxon>Jatrophihabitantaceae</taxon>
        <taxon>Jatrophihabitans</taxon>
    </lineage>
</organism>
<proteinExistence type="predicted"/>
<dbReference type="AlphaFoldDB" id="A0A1M5TCL0"/>
<gene>
    <name evidence="2" type="ORF">SAMN05443575_3970</name>
</gene>
<dbReference type="InterPro" id="IPR006076">
    <property type="entry name" value="FAD-dep_OxRdtase"/>
</dbReference>
<dbReference type="Proteomes" id="UP000186132">
    <property type="component" value="Unassembled WGS sequence"/>
</dbReference>
<dbReference type="STRING" id="1206085.SAMN05443575_3970"/>
<evidence type="ECO:0000313" key="3">
    <source>
        <dbReference type="Proteomes" id="UP000186132"/>
    </source>
</evidence>
<dbReference type="Gene3D" id="3.30.9.10">
    <property type="entry name" value="D-Amino Acid Oxidase, subunit A, domain 2"/>
    <property type="match status" value="1"/>
</dbReference>
<evidence type="ECO:0000313" key="2">
    <source>
        <dbReference type="EMBL" id="SHH48426.1"/>
    </source>
</evidence>
<dbReference type="InterPro" id="IPR036188">
    <property type="entry name" value="FAD/NAD-bd_sf"/>
</dbReference>
<dbReference type="GO" id="GO:0005737">
    <property type="term" value="C:cytoplasm"/>
    <property type="evidence" value="ECO:0007669"/>
    <property type="project" value="TreeGrafter"/>
</dbReference>
<keyword evidence="3" id="KW-1185">Reference proteome</keyword>
<protein>
    <submittedName>
        <fullName evidence="2">Glycine/D-amino acid oxidase</fullName>
    </submittedName>
</protein>
<dbReference type="Pfam" id="PF01266">
    <property type="entry name" value="DAO"/>
    <property type="match status" value="1"/>
</dbReference>